<comment type="subcellular location">
    <subcellularLocation>
        <location evidence="1">Cell outer membrane</location>
        <topology evidence="1">Multi-pass membrane protein</topology>
    </subcellularLocation>
</comment>
<comment type="caution">
    <text evidence="8">The sequence shown here is derived from an EMBL/GenBank/DDBJ whole genome shotgun (WGS) entry which is preliminary data.</text>
</comment>
<dbReference type="EMBL" id="ACNN01000026">
    <property type="protein sequence ID" value="EEN82387.1"/>
    <property type="molecule type" value="Genomic_DNA"/>
</dbReference>
<sequence length="554" mass="60610">MYLGIVACSLVGVGSVHAQSETDAFSLSRTEIDGSARFQAMGGAFAALGGDLSSISQNPAGGAVFHRSEMAMSFGFSNRSTTASWYNQESKQSLSNVKIPQIGFISSYYNPTTGNGFSFGISRNRVVSYDRDFEAETNPKGTLLDYNGVKGIPFSIADYTAMITPDDLRYDSFYDPQRGGLYDANASWMTILGYEAGFINPGAGGAGPYTTNFYYPDGSGSKVPFGPKRATLRMQERGAVNAYDFNLGYNWGDRYYLGASLKYTSVERQLASTYGEDFSYDDYLQLYNELATTGSGFGLSIGAILRPTDGLRIGLAFHSPTWLSLVDRYYATARTRYTSLTDDGKTIKKVYNFKGKTPKGSNSYFVTTPSRFVVGLAYTFGNRALISVDYDLMPYSMMRLKFPGTVSAGSDNRAIESHYGWQHTVRVGGELRILPSLSLRLGGAYSTTPMKPGNGLTSFEGSSQTPMLVAGTLPHYTIQKTQWIFGGGFGYRFSKDFYIDASLVRAQNNSYVYAFPALADRSGAPLKKDVFATPNAIKLSNSNIRATITFGYKF</sequence>
<dbReference type="STRING" id="553175.POREN0001_1705"/>
<accession>C3JBH1</accession>
<keyword evidence="7" id="KW-0998">Cell outer membrane</keyword>
<keyword evidence="5" id="KW-0732">Signal</keyword>
<protein>
    <submittedName>
        <fullName evidence="8">Outer membrane protein transport protein, Ompp1/FadL/TodX family</fullName>
    </submittedName>
</protein>
<evidence type="ECO:0000313" key="8">
    <source>
        <dbReference type="EMBL" id="EEN82387.1"/>
    </source>
</evidence>
<evidence type="ECO:0000256" key="1">
    <source>
        <dbReference type="ARBA" id="ARBA00004571"/>
    </source>
</evidence>
<dbReference type="PANTHER" id="PTHR35093:SF8">
    <property type="entry name" value="OUTER MEMBRANE PROTEIN NMB0088-RELATED"/>
    <property type="match status" value="1"/>
</dbReference>
<evidence type="ECO:0000256" key="4">
    <source>
        <dbReference type="ARBA" id="ARBA00022692"/>
    </source>
</evidence>
<evidence type="ECO:0000256" key="3">
    <source>
        <dbReference type="ARBA" id="ARBA00022452"/>
    </source>
</evidence>
<dbReference type="SUPFAM" id="SSF56935">
    <property type="entry name" value="Porins"/>
    <property type="match status" value="1"/>
</dbReference>
<evidence type="ECO:0000256" key="6">
    <source>
        <dbReference type="ARBA" id="ARBA00023136"/>
    </source>
</evidence>
<evidence type="ECO:0000256" key="7">
    <source>
        <dbReference type="ARBA" id="ARBA00023237"/>
    </source>
</evidence>
<keyword evidence="3" id="KW-1134">Transmembrane beta strand</keyword>
<comment type="similarity">
    <text evidence="2">Belongs to the OmpP1/FadL family.</text>
</comment>
<reference evidence="8 9" key="1">
    <citation type="submission" date="2009-04" db="EMBL/GenBank/DDBJ databases">
        <authorList>
            <person name="Sebastian Y."/>
            <person name="Madupu R."/>
            <person name="Durkin A.S."/>
            <person name="Torralba M."/>
            <person name="Methe B."/>
            <person name="Sutton G.G."/>
            <person name="Strausberg R.L."/>
            <person name="Nelson K.E."/>
        </authorList>
    </citation>
    <scope>NUCLEOTIDE SEQUENCE [LARGE SCALE GENOMIC DNA]</scope>
    <source>
        <strain evidence="9">ATCC 35406 / BCRC 14492 / JCM 8526 / NCTC 13058 / HG 370</strain>
    </source>
</reference>
<organism evidence="8 9">
    <name type="scientific">Porphyromonas endodontalis (strain ATCC 35406 / DSM 24491 / JCM 8526 / CCUG 16442 / BCRC 14492 / NCTC 13058 / HG 370)</name>
    <name type="common">Bacteroides endodontalis</name>
    <dbReference type="NCBI Taxonomy" id="553175"/>
    <lineage>
        <taxon>Bacteria</taxon>
        <taxon>Pseudomonadati</taxon>
        <taxon>Bacteroidota</taxon>
        <taxon>Bacteroidia</taxon>
        <taxon>Bacteroidales</taxon>
        <taxon>Porphyromonadaceae</taxon>
        <taxon>Porphyromonas</taxon>
    </lineage>
</organism>
<dbReference type="GO" id="GO:0009279">
    <property type="term" value="C:cell outer membrane"/>
    <property type="evidence" value="ECO:0007669"/>
    <property type="project" value="UniProtKB-SubCell"/>
</dbReference>
<gene>
    <name evidence="8" type="ORF">POREN0001_1705</name>
</gene>
<proteinExistence type="inferred from homology"/>
<dbReference type="TCDB" id="1.B.9.4.3">
    <property type="family name" value="the fadl outer membrane protein (fadl) family"/>
</dbReference>
<evidence type="ECO:0000313" key="9">
    <source>
        <dbReference type="Proteomes" id="UP000004295"/>
    </source>
</evidence>
<dbReference type="PANTHER" id="PTHR35093">
    <property type="entry name" value="OUTER MEMBRANE PROTEIN NMB0088-RELATED"/>
    <property type="match status" value="1"/>
</dbReference>
<name>C3JBH1_POREA</name>
<dbReference type="AlphaFoldDB" id="C3JBH1"/>
<dbReference type="InterPro" id="IPR005017">
    <property type="entry name" value="OMPP1/FadL/TodX"/>
</dbReference>
<keyword evidence="4" id="KW-0812">Transmembrane</keyword>
<keyword evidence="6" id="KW-0472">Membrane</keyword>
<dbReference type="eggNOG" id="COG2067">
    <property type="taxonomic scope" value="Bacteria"/>
</dbReference>
<dbReference type="Gene3D" id="2.40.160.60">
    <property type="entry name" value="Outer membrane protein transport protein (OMPP1/FadL/TodX)"/>
    <property type="match status" value="1"/>
</dbReference>
<dbReference type="Proteomes" id="UP000004295">
    <property type="component" value="Unassembled WGS sequence"/>
</dbReference>
<keyword evidence="9" id="KW-1185">Reference proteome</keyword>
<dbReference type="GO" id="GO:0015483">
    <property type="term" value="F:long-chain fatty acid transporting porin activity"/>
    <property type="evidence" value="ECO:0007669"/>
    <property type="project" value="TreeGrafter"/>
</dbReference>
<evidence type="ECO:0000256" key="5">
    <source>
        <dbReference type="ARBA" id="ARBA00022729"/>
    </source>
</evidence>
<evidence type="ECO:0000256" key="2">
    <source>
        <dbReference type="ARBA" id="ARBA00008163"/>
    </source>
</evidence>